<gene>
    <name evidence="1" type="ORF">EI42_04726</name>
</gene>
<dbReference type="RefSeq" id="WP_111325035.1">
    <property type="nucleotide sequence ID" value="NZ_BIFX01000002.1"/>
</dbReference>
<dbReference type="AlphaFoldDB" id="A0A326UDH7"/>
<accession>A0A326UDH7</accession>
<evidence type="ECO:0000313" key="1">
    <source>
        <dbReference type="EMBL" id="PZW24035.1"/>
    </source>
</evidence>
<protein>
    <submittedName>
        <fullName evidence="1">Uncharacterized protein</fullName>
    </submittedName>
</protein>
<keyword evidence="2" id="KW-1185">Reference proteome</keyword>
<name>A0A326UDH7_THEHA</name>
<comment type="caution">
    <text evidence="1">The sequence shown here is derived from an EMBL/GenBank/DDBJ whole genome shotgun (WGS) entry which is preliminary data.</text>
</comment>
<evidence type="ECO:0000313" key="2">
    <source>
        <dbReference type="Proteomes" id="UP000248806"/>
    </source>
</evidence>
<dbReference type="EMBL" id="QKUF01000023">
    <property type="protein sequence ID" value="PZW24035.1"/>
    <property type="molecule type" value="Genomic_DNA"/>
</dbReference>
<proteinExistence type="predicted"/>
<sequence length="92" mass="10889">MSLNQLDITVVIVHEGYEIPPLHRKDAVKQAIYSVYRVDTIDLDYYFDQGMDLLTILDYLHKEPLYRAIDSSEKRAYTQATEWAKERGYKIF</sequence>
<reference evidence="1 2" key="1">
    <citation type="submission" date="2018-06" db="EMBL/GenBank/DDBJ databases">
        <title>Genomic Encyclopedia of Archaeal and Bacterial Type Strains, Phase II (KMG-II): from individual species to whole genera.</title>
        <authorList>
            <person name="Goeker M."/>
        </authorList>
    </citation>
    <scope>NUCLEOTIDE SEQUENCE [LARGE SCALE GENOMIC DNA]</scope>
    <source>
        <strain evidence="1 2">ATCC BAA-1881</strain>
    </source>
</reference>
<dbReference type="Proteomes" id="UP000248806">
    <property type="component" value="Unassembled WGS sequence"/>
</dbReference>
<organism evidence="1 2">
    <name type="scientific">Thermosporothrix hazakensis</name>
    <dbReference type="NCBI Taxonomy" id="644383"/>
    <lineage>
        <taxon>Bacteria</taxon>
        <taxon>Bacillati</taxon>
        <taxon>Chloroflexota</taxon>
        <taxon>Ktedonobacteria</taxon>
        <taxon>Ktedonobacterales</taxon>
        <taxon>Thermosporotrichaceae</taxon>
        <taxon>Thermosporothrix</taxon>
    </lineage>
</organism>